<dbReference type="InterPro" id="IPR051613">
    <property type="entry name" value="ABC_transp_permease_HisMQ"/>
</dbReference>
<dbReference type="InterPro" id="IPR000515">
    <property type="entry name" value="MetI-like"/>
</dbReference>
<feature type="transmembrane region" description="Helical" evidence="10">
    <location>
        <begin position="9"/>
        <end position="35"/>
    </location>
</feature>
<dbReference type="GO" id="GO:0043190">
    <property type="term" value="C:ATP-binding cassette (ABC) transporter complex"/>
    <property type="evidence" value="ECO:0007669"/>
    <property type="project" value="InterPro"/>
</dbReference>
<dbReference type="AlphaFoldDB" id="A0A7Y7XWM9"/>
<accession>A0A7Y7XWM9</accession>
<dbReference type="PANTHER" id="PTHR30133">
    <property type="entry name" value="CATIONIC AMINO ACID TRANSPORTER, MEMBRANE COMPONENT"/>
    <property type="match status" value="1"/>
</dbReference>
<evidence type="ECO:0000256" key="7">
    <source>
        <dbReference type="ARBA" id="ARBA00022970"/>
    </source>
</evidence>
<keyword evidence="4" id="KW-1003">Cell membrane</keyword>
<dbReference type="Pfam" id="PF00528">
    <property type="entry name" value="BPD_transp_1"/>
    <property type="match status" value="1"/>
</dbReference>
<evidence type="ECO:0000313" key="13">
    <source>
        <dbReference type="Proteomes" id="UP000517547"/>
    </source>
</evidence>
<keyword evidence="6 10" id="KW-0812">Transmembrane</keyword>
<evidence type="ECO:0000256" key="3">
    <source>
        <dbReference type="ARBA" id="ARBA00022448"/>
    </source>
</evidence>
<feature type="transmembrane region" description="Helical" evidence="10">
    <location>
        <begin position="158"/>
        <end position="179"/>
    </location>
</feature>
<sequence>MLYGYADSILLGALVTLKVGVCSFAVALAFGLLVANGKLSSQRWLAWPATAFTSVMRSAPDFVWLLFLYYGGQTALNLLGQRMGFQAIDIDAFAASVIILGVIYSAYLAETFRGAFLAVDKGQAESAQAFGFNRLQVQWHIVVPQMMRFALPGISNNWLVMLKATAITSMVSLNELIFLSRSAGKATGHGLELLSVAALIYLLLSTISVVGLRLLAAHYAAGSKEITL</sequence>
<gene>
    <name evidence="12" type="ORF">HX845_03640</name>
</gene>
<keyword evidence="5" id="KW-0997">Cell inner membrane</keyword>
<dbReference type="SUPFAM" id="SSF161098">
    <property type="entry name" value="MetI-like"/>
    <property type="match status" value="1"/>
</dbReference>
<dbReference type="PROSITE" id="PS50928">
    <property type="entry name" value="ABC_TM1"/>
    <property type="match status" value="1"/>
</dbReference>
<evidence type="ECO:0000256" key="4">
    <source>
        <dbReference type="ARBA" id="ARBA00022475"/>
    </source>
</evidence>
<dbReference type="GO" id="GO:0022857">
    <property type="term" value="F:transmembrane transporter activity"/>
    <property type="evidence" value="ECO:0007669"/>
    <property type="project" value="InterPro"/>
</dbReference>
<dbReference type="Proteomes" id="UP000517547">
    <property type="component" value="Unassembled WGS sequence"/>
</dbReference>
<feature type="transmembrane region" description="Helical" evidence="10">
    <location>
        <begin position="92"/>
        <end position="109"/>
    </location>
</feature>
<keyword evidence="3 10" id="KW-0813">Transport</keyword>
<evidence type="ECO:0000256" key="1">
    <source>
        <dbReference type="ARBA" id="ARBA00004429"/>
    </source>
</evidence>
<evidence type="ECO:0000256" key="6">
    <source>
        <dbReference type="ARBA" id="ARBA00022692"/>
    </source>
</evidence>
<dbReference type="CDD" id="cd06261">
    <property type="entry name" value="TM_PBP2"/>
    <property type="match status" value="1"/>
</dbReference>
<keyword evidence="8 10" id="KW-1133">Transmembrane helix</keyword>
<evidence type="ECO:0000256" key="8">
    <source>
        <dbReference type="ARBA" id="ARBA00022989"/>
    </source>
</evidence>
<comment type="caution">
    <text evidence="12">The sequence shown here is derived from an EMBL/GenBank/DDBJ whole genome shotgun (WGS) entry which is preliminary data.</text>
</comment>
<evidence type="ECO:0000256" key="2">
    <source>
        <dbReference type="ARBA" id="ARBA00010072"/>
    </source>
</evidence>
<reference evidence="12 13" key="1">
    <citation type="submission" date="2020-04" db="EMBL/GenBank/DDBJ databases">
        <title>Molecular characterization of pseudomonads from Agaricus bisporus reveal novel blotch 2 pathogens in Western Europe.</title>
        <authorList>
            <person name="Taparia T."/>
            <person name="Krijger M."/>
            <person name="Haynes E."/>
            <person name="Elpinstone J.G."/>
            <person name="Noble R."/>
            <person name="Van Der Wolf J."/>
        </authorList>
    </citation>
    <scope>NUCLEOTIDE SEQUENCE [LARGE SCALE GENOMIC DNA]</scope>
    <source>
        <strain evidence="12 13">IPO3738</strain>
    </source>
</reference>
<evidence type="ECO:0000256" key="5">
    <source>
        <dbReference type="ARBA" id="ARBA00022519"/>
    </source>
</evidence>
<keyword evidence="9 10" id="KW-0472">Membrane</keyword>
<organism evidence="12 13">
    <name type="scientific">Pseudomonas gingeri</name>
    <dbReference type="NCBI Taxonomy" id="117681"/>
    <lineage>
        <taxon>Bacteria</taxon>
        <taxon>Pseudomonadati</taxon>
        <taxon>Pseudomonadota</taxon>
        <taxon>Gammaproteobacteria</taxon>
        <taxon>Pseudomonadales</taxon>
        <taxon>Pseudomonadaceae</taxon>
        <taxon>Pseudomonas</taxon>
    </lineage>
</organism>
<dbReference type="GO" id="GO:0006865">
    <property type="term" value="P:amino acid transport"/>
    <property type="evidence" value="ECO:0007669"/>
    <property type="project" value="UniProtKB-KW"/>
</dbReference>
<comment type="similarity">
    <text evidence="2">Belongs to the binding-protein-dependent transport system permease family. HisMQ subfamily.</text>
</comment>
<dbReference type="RefSeq" id="WP_017128192.1">
    <property type="nucleotide sequence ID" value="NZ_JACAPC010000012.1"/>
</dbReference>
<name>A0A7Y7XWM9_9PSED</name>
<evidence type="ECO:0000259" key="11">
    <source>
        <dbReference type="PROSITE" id="PS50928"/>
    </source>
</evidence>
<evidence type="ECO:0000313" key="12">
    <source>
        <dbReference type="EMBL" id="NWC12728.1"/>
    </source>
</evidence>
<dbReference type="Gene3D" id="1.10.3720.10">
    <property type="entry name" value="MetI-like"/>
    <property type="match status" value="1"/>
</dbReference>
<dbReference type="NCBIfam" id="TIGR01726">
    <property type="entry name" value="HEQRo_perm_3TM"/>
    <property type="match status" value="1"/>
</dbReference>
<feature type="domain" description="ABC transmembrane type-1" evidence="11">
    <location>
        <begin position="13"/>
        <end position="212"/>
    </location>
</feature>
<keyword evidence="7" id="KW-0029">Amino-acid transport</keyword>
<comment type="subcellular location">
    <subcellularLocation>
        <location evidence="1">Cell inner membrane</location>
        <topology evidence="1">Multi-pass membrane protein</topology>
    </subcellularLocation>
    <subcellularLocation>
        <location evidence="10">Cell membrane</location>
        <topology evidence="10">Multi-pass membrane protein</topology>
    </subcellularLocation>
</comment>
<feature type="transmembrane region" description="Helical" evidence="10">
    <location>
        <begin position="191"/>
        <end position="215"/>
    </location>
</feature>
<evidence type="ECO:0000256" key="10">
    <source>
        <dbReference type="RuleBase" id="RU363032"/>
    </source>
</evidence>
<proteinExistence type="inferred from homology"/>
<evidence type="ECO:0000256" key="9">
    <source>
        <dbReference type="ARBA" id="ARBA00023136"/>
    </source>
</evidence>
<protein>
    <submittedName>
        <fullName evidence="12">ABC transporter permease subunit</fullName>
    </submittedName>
</protein>
<dbReference type="InterPro" id="IPR010065">
    <property type="entry name" value="AA_ABC_transptr_permease_3TM"/>
</dbReference>
<dbReference type="EMBL" id="JACAQE010000001">
    <property type="protein sequence ID" value="NWC12728.1"/>
    <property type="molecule type" value="Genomic_DNA"/>
</dbReference>
<dbReference type="InterPro" id="IPR035906">
    <property type="entry name" value="MetI-like_sf"/>
</dbReference>